<reference evidence="7 8" key="1">
    <citation type="submission" date="2015-06" db="EMBL/GenBank/DDBJ databases">
        <title>Draft genome of the ant-associated black yeast Phialophora attae CBS 131958.</title>
        <authorList>
            <person name="Moreno L.F."/>
            <person name="Stielow B.J."/>
            <person name="de Hoog S."/>
            <person name="Vicente V.A."/>
            <person name="Weiss V.A."/>
            <person name="de Vries M."/>
            <person name="Cruz L.M."/>
            <person name="Souza E.M."/>
        </authorList>
    </citation>
    <scope>NUCLEOTIDE SEQUENCE [LARGE SCALE GENOMIC DNA]</scope>
    <source>
        <strain evidence="7 8">CBS 131958</strain>
    </source>
</reference>
<gene>
    <name evidence="7" type="ORF">AB675_6716</name>
</gene>
<dbReference type="PANTHER" id="PTHR11953">
    <property type="entry name" value="EXOSOME COMPLEX COMPONENT"/>
    <property type="match status" value="1"/>
</dbReference>
<dbReference type="GO" id="GO:0006364">
    <property type="term" value="P:rRNA processing"/>
    <property type="evidence" value="ECO:0007669"/>
    <property type="project" value="UniProtKB-KW"/>
</dbReference>
<dbReference type="InterPro" id="IPR020568">
    <property type="entry name" value="Ribosomal_Su5_D2-typ_SF"/>
</dbReference>
<feature type="domain" description="Exoribonuclease phosphorolytic" evidence="6">
    <location>
        <begin position="9"/>
        <end position="144"/>
    </location>
</feature>
<accession>A0A0N0NQ72</accession>
<comment type="caution">
    <text evidence="7">The sequence shown here is derived from an EMBL/GenBank/DDBJ whole genome shotgun (WGS) entry which is preliminary data.</text>
</comment>
<dbReference type="InterPro" id="IPR036345">
    <property type="entry name" value="ExoRNase_PH_dom2_sf"/>
</dbReference>
<dbReference type="EMBL" id="LFJN01000005">
    <property type="protein sequence ID" value="KPI43571.1"/>
    <property type="molecule type" value="Genomic_DNA"/>
</dbReference>
<keyword evidence="3" id="KW-0698">rRNA processing</keyword>
<evidence type="ECO:0000256" key="1">
    <source>
        <dbReference type="ARBA" id="ARBA00004123"/>
    </source>
</evidence>
<dbReference type="RefSeq" id="XP_018003534.1">
    <property type="nucleotide sequence ID" value="XM_018147026.1"/>
</dbReference>
<evidence type="ECO:0000256" key="5">
    <source>
        <dbReference type="ARBA" id="ARBA00023242"/>
    </source>
</evidence>
<keyword evidence="8" id="KW-1185">Reference proteome</keyword>
<evidence type="ECO:0000256" key="3">
    <source>
        <dbReference type="ARBA" id="ARBA00022552"/>
    </source>
</evidence>
<dbReference type="InterPro" id="IPR050080">
    <property type="entry name" value="RNase_PH"/>
</dbReference>
<dbReference type="GO" id="GO:0000176">
    <property type="term" value="C:nuclear exosome (RNase complex)"/>
    <property type="evidence" value="ECO:0007669"/>
    <property type="project" value="TreeGrafter"/>
</dbReference>
<keyword evidence="4" id="KW-0271">Exosome</keyword>
<evidence type="ECO:0000313" key="7">
    <source>
        <dbReference type="EMBL" id="KPI43571.1"/>
    </source>
</evidence>
<dbReference type="PANTHER" id="PTHR11953:SF1">
    <property type="entry name" value="EXOSOME COMPLEX COMPONENT RRP46"/>
    <property type="match status" value="1"/>
</dbReference>
<dbReference type="Gene3D" id="3.30.230.70">
    <property type="entry name" value="GHMP Kinase, N-terminal domain"/>
    <property type="match status" value="1"/>
</dbReference>
<keyword evidence="5" id="KW-0539">Nucleus</keyword>
<dbReference type="STRING" id="1664694.A0A0N0NQ72"/>
<dbReference type="GeneID" id="28738906"/>
<evidence type="ECO:0000259" key="6">
    <source>
        <dbReference type="Pfam" id="PF01138"/>
    </source>
</evidence>
<dbReference type="Proteomes" id="UP000038010">
    <property type="component" value="Unassembled WGS sequence"/>
</dbReference>
<dbReference type="VEuPathDB" id="FungiDB:AB675_6716"/>
<dbReference type="GO" id="GO:0071028">
    <property type="term" value="P:nuclear mRNA surveillance"/>
    <property type="evidence" value="ECO:0007669"/>
    <property type="project" value="TreeGrafter"/>
</dbReference>
<dbReference type="SUPFAM" id="SSF54211">
    <property type="entry name" value="Ribosomal protein S5 domain 2-like"/>
    <property type="match status" value="1"/>
</dbReference>
<dbReference type="GO" id="GO:0016075">
    <property type="term" value="P:rRNA catabolic process"/>
    <property type="evidence" value="ECO:0007669"/>
    <property type="project" value="TreeGrafter"/>
</dbReference>
<comment type="subcellular location">
    <subcellularLocation>
        <location evidence="1">Nucleus</location>
    </subcellularLocation>
</comment>
<dbReference type="InterPro" id="IPR027408">
    <property type="entry name" value="PNPase/RNase_PH_dom_sf"/>
</dbReference>
<sequence length="238" mass="25585">MDAAKQPPDIDLRVLRNADGSARYTAPNGLNSVSVGVNYPVEVPYRSDEIPESTLIEVNLRPVNGTAMVKERHVEHLVKRTLQTITRLEAAPRMMLQVTLQVTGTEIDETLPGGMKEGGQDETYLPVLASAINAAVVGCLNAGVQMRQVAAAVLIGIGRDGTCLVSPRVQERKSCRSLHVFAVDGTGGVILIESEGAFKMTDLSRGLEWARLLVLGSDTGDTGLLSLLRRKIEEIAEG</sequence>
<evidence type="ECO:0000256" key="2">
    <source>
        <dbReference type="ARBA" id="ARBA00006678"/>
    </source>
</evidence>
<evidence type="ECO:0000256" key="4">
    <source>
        <dbReference type="ARBA" id="ARBA00022835"/>
    </source>
</evidence>
<dbReference type="GO" id="GO:0034475">
    <property type="term" value="P:U4 snRNA 3'-end processing"/>
    <property type="evidence" value="ECO:0007669"/>
    <property type="project" value="TreeGrafter"/>
</dbReference>
<dbReference type="GO" id="GO:0071051">
    <property type="term" value="P:poly(A)-dependent snoRNA 3'-end processing"/>
    <property type="evidence" value="ECO:0007669"/>
    <property type="project" value="TreeGrafter"/>
</dbReference>
<dbReference type="InterPro" id="IPR001247">
    <property type="entry name" value="ExoRNase_PH_dom1"/>
</dbReference>
<evidence type="ECO:0000313" key="8">
    <source>
        <dbReference type="Proteomes" id="UP000038010"/>
    </source>
</evidence>
<comment type="similarity">
    <text evidence="2">Belongs to the RNase PH family.</text>
</comment>
<dbReference type="GO" id="GO:0005730">
    <property type="term" value="C:nucleolus"/>
    <property type="evidence" value="ECO:0007669"/>
    <property type="project" value="TreeGrafter"/>
</dbReference>
<dbReference type="OrthoDB" id="27298at2759"/>
<name>A0A0N0NQ72_9EURO</name>
<proteinExistence type="inferred from homology"/>
<dbReference type="Pfam" id="PF01138">
    <property type="entry name" value="RNase_PH"/>
    <property type="match status" value="1"/>
</dbReference>
<dbReference type="AlphaFoldDB" id="A0A0N0NQ72"/>
<dbReference type="GO" id="GO:0003723">
    <property type="term" value="F:RNA binding"/>
    <property type="evidence" value="ECO:0007669"/>
    <property type="project" value="TreeGrafter"/>
</dbReference>
<dbReference type="GO" id="GO:0000177">
    <property type="term" value="C:cytoplasmic exosome (RNase complex)"/>
    <property type="evidence" value="ECO:0007669"/>
    <property type="project" value="TreeGrafter"/>
</dbReference>
<protein>
    <submittedName>
        <fullName evidence="7">Exosome complex component RRP46</fullName>
    </submittedName>
</protein>
<organism evidence="7 8">
    <name type="scientific">Cyphellophora attinorum</name>
    <dbReference type="NCBI Taxonomy" id="1664694"/>
    <lineage>
        <taxon>Eukaryota</taxon>
        <taxon>Fungi</taxon>
        <taxon>Dikarya</taxon>
        <taxon>Ascomycota</taxon>
        <taxon>Pezizomycotina</taxon>
        <taxon>Eurotiomycetes</taxon>
        <taxon>Chaetothyriomycetidae</taxon>
        <taxon>Chaetothyriales</taxon>
        <taxon>Cyphellophoraceae</taxon>
        <taxon>Cyphellophora</taxon>
    </lineage>
</organism>
<dbReference type="SUPFAM" id="SSF55666">
    <property type="entry name" value="Ribonuclease PH domain 2-like"/>
    <property type="match status" value="1"/>
</dbReference>